<evidence type="ECO:0000313" key="1">
    <source>
        <dbReference type="EMBL" id="EEE61969.1"/>
    </source>
</evidence>
<reference evidence="1" key="2">
    <citation type="submission" date="2008-12" db="EMBL/GenBank/DDBJ databases">
        <title>Improved gene annotation of the rice (Oryza sativa) genomes.</title>
        <authorList>
            <person name="Wang J."/>
            <person name="Li R."/>
            <person name="Fan W."/>
            <person name="Huang Q."/>
            <person name="Zhang J."/>
            <person name="Zhou Y."/>
            <person name="Hu Y."/>
            <person name="Zi S."/>
            <person name="Li J."/>
            <person name="Ni P."/>
            <person name="Zheng H."/>
            <person name="Zhang Y."/>
            <person name="Zhao M."/>
            <person name="Hao Q."/>
            <person name="McDermott J."/>
            <person name="Samudrala R."/>
            <person name="Kristiansen K."/>
            <person name="Wong G.K.-S."/>
        </authorList>
    </citation>
    <scope>NUCLEOTIDE SEQUENCE</scope>
</reference>
<name>B9FDR8_ORYSJ</name>
<protein>
    <submittedName>
        <fullName evidence="1">Uncharacterized protein</fullName>
    </submittedName>
</protein>
<proteinExistence type="predicted"/>
<dbReference type="EMBL" id="CM000141">
    <property type="protein sequence ID" value="EEE61969.1"/>
    <property type="molecule type" value="Genomic_DNA"/>
</dbReference>
<organism evidence="1">
    <name type="scientific">Oryza sativa subsp. japonica</name>
    <name type="common">Rice</name>
    <dbReference type="NCBI Taxonomy" id="39947"/>
    <lineage>
        <taxon>Eukaryota</taxon>
        <taxon>Viridiplantae</taxon>
        <taxon>Streptophyta</taxon>
        <taxon>Embryophyta</taxon>
        <taxon>Tracheophyta</taxon>
        <taxon>Spermatophyta</taxon>
        <taxon>Magnoliopsida</taxon>
        <taxon>Liliopsida</taxon>
        <taxon>Poales</taxon>
        <taxon>Poaceae</taxon>
        <taxon>BOP clade</taxon>
        <taxon>Oryzoideae</taxon>
        <taxon>Oryzeae</taxon>
        <taxon>Oryzinae</taxon>
        <taxon>Oryza</taxon>
        <taxon>Oryza sativa</taxon>
    </lineage>
</organism>
<reference evidence="1" key="1">
    <citation type="journal article" date="2005" name="PLoS Biol.">
        <title>The genomes of Oryza sativa: a history of duplications.</title>
        <authorList>
            <person name="Yu J."/>
            <person name="Wang J."/>
            <person name="Lin W."/>
            <person name="Li S."/>
            <person name="Li H."/>
            <person name="Zhou J."/>
            <person name="Ni P."/>
            <person name="Dong W."/>
            <person name="Hu S."/>
            <person name="Zeng C."/>
            <person name="Zhang J."/>
            <person name="Zhang Y."/>
            <person name="Li R."/>
            <person name="Xu Z."/>
            <person name="Li S."/>
            <person name="Li X."/>
            <person name="Zheng H."/>
            <person name="Cong L."/>
            <person name="Lin L."/>
            <person name="Yin J."/>
            <person name="Geng J."/>
            <person name="Li G."/>
            <person name="Shi J."/>
            <person name="Liu J."/>
            <person name="Lv H."/>
            <person name="Li J."/>
            <person name="Wang J."/>
            <person name="Deng Y."/>
            <person name="Ran L."/>
            <person name="Shi X."/>
            <person name="Wang X."/>
            <person name="Wu Q."/>
            <person name="Li C."/>
            <person name="Ren X."/>
            <person name="Wang J."/>
            <person name="Wang X."/>
            <person name="Li D."/>
            <person name="Liu D."/>
            <person name="Zhang X."/>
            <person name="Ji Z."/>
            <person name="Zhao W."/>
            <person name="Sun Y."/>
            <person name="Zhang Z."/>
            <person name="Bao J."/>
            <person name="Han Y."/>
            <person name="Dong L."/>
            <person name="Ji J."/>
            <person name="Chen P."/>
            <person name="Wu S."/>
            <person name="Liu J."/>
            <person name="Xiao Y."/>
            <person name="Bu D."/>
            <person name="Tan J."/>
            <person name="Yang L."/>
            <person name="Ye C."/>
            <person name="Zhang J."/>
            <person name="Xu J."/>
            <person name="Zhou Y."/>
            <person name="Yu Y."/>
            <person name="Zhang B."/>
            <person name="Zhuang S."/>
            <person name="Wei H."/>
            <person name="Liu B."/>
            <person name="Lei M."/>
            <person name="Yu H."/>
            <person name="Li Y."/>
            <person name="Xu H."/>
            <person name="Wei S."/>
            <person name="He X."/>
            <person name="Fang L."/>
            <person name="Zhang Z."/>
            <person name="Zhang Y."/>
            <person name="Huang X."/>
            <person name="Su Z."/>
            <person name="Tong W."/>
            <person name="Li J."/>
            <person name="Tong Z."/>
            <person name="Li S."/>
            <person name="Ye J."/>
            <person name="Wang L."/>
            <person name="Fang L."/>
            <person name="Lei T."/>
            <person name="Chen C."/>
            <person name="Chen H."/>
            <person name="Xu Z."/>
            <person name="Li H."/>
            <person name="Huang H."/>
            <person name="Zhang F."/>
            <person name="Xu H."/>
            <person name="Li N."/>
            <person name="Zhao C."/>
            <person name="Li S."/>
            <person name="Dong L."/>
            <person name="Huang Y."/>
            <person name="Li L."/>
            <person name="Xi Y."/>
            <person name="Qi Q."/>
            <person name="Li W."/>
            <person name="Zhang B."/>
            <person name="Hu W."/>
            <person name="Zhang Y."/>
            <person name="Tian X."/>
            <person name="Jiao Y."/>
            <person name="Liang X."/>
            <person name="Jin J."/>
            <person name="Gao L."/>
            <person name="Zheng W."/>
            <person name="Hao B."/>
            <person name="Liu S."/>
            <person name="Wang W."/>
            <person name="Yuan L."/>
            <person name="Cao M."/>
            <person name="McDermott J."/>
            <person name="Samudrala R."/>
            <person name="Wang J."/>
            <person name="Wong G.K."/>
            <person name="Yang H."/>
        </authorList>
    </citation>
    <scope>NUCLEOTIDE SEQUENCE [LARGE SCALE GENOMIC DNA]</scope>
</reference>
<dbReference type="AlphaFoldDB" id="B9FDR8"/>
<dbReference type="Proteomes" id="UP000007752">
    <property type="component" value="Chromosome 4"/>
</dbReference>
<sequence>MAKILLKHFSVYVEADIAAVSGIRHEKLLNFSTTLFDRSKCWARYHFLMLAGLPLVLGSAAVELHDVTFTLIWAEFAGAVVARDGNVPRGAGSPGRVGFFTRGCAGVGAPHLAGEGTGEHFTRG</sequence>
<gene>
    <name evidence="1" type="ORF">OsJ_16745</name>
</gene>
<accession>B9FDR8</accession>